<proteinExistence type="inferred from homology"/>
<comment type="similarity">
    <text evidence="1 5">Belongs to the type-B carboxylesterase/lipase family.</text>
</comment>
<dbReference type="Gene3D" id="3.40.50.1820">
    <property type="entry name" value="alpha/beta hydrolase"/>
    <property type="match status" value="1"/>
</dbReference>
<dbReference type="Proteomes" id="UP001233999">
    <property type="component" value="Unassembled WGS sequence"/>
</dbReference>
<evidence type="ECO:0000256" key="2">
    <source>
        <dbReference type="ARBA" id="ARBA00022487"/>
    </source>
</evidence>
<dbReference type="EC" id="3.1.1.-" evidence="5"/>
<evidence type="ECO:0000256" key="4">
    <source>
        <dbReference type="ARBA" id="ARBA00023180"/>
    </source>
</evidence>
<dbReference type="GO" id="GO:0052689">
    <property type="term" value="F:carboxylic ester hydrolase activity"/>
    <property type="evidence" value="ECO:0007669"/>
    <property type="project" value="UniProtKB-KW"/>
</dbReference>
<dbReference type="PANTHER" id="PTHR43142">
    <property type="entry name" value="CARBOXYLIC ESTER HYDROLASE"/>
    <property type="match status" value="1"/>
</dbReference>
<dbReference type="Pfam" id="PF00135">
    <property type="entry name" value="COesterase"/>
    <property type="match status" value="1"/>
</dbReference>
<name>A0AAD8A561_DIPPU</name>
<evidence type="ECO:0000256" key="1">
    <source>
        <dbReference type="ARBA" id="ARBA00005964"/>
    </source>
</evidence>
<dbReference type="InterPro" id="IPR019819">
    <property type="entry name" value="Carboxylesterase_B_CS"/>
</dbReference>
<evidence type="ECO:0000313" key="8">
    <source>
        <dbReference type="Proteomes" id="UP001233999"/>
    </source>
</evidence>
<keyword evidence="8" id="KW-1185">Reference proteome</keyword>
<reference evidence="7" key="1">
    <citation type="journal article" date="2023" name="IScience">
        <title>Live-bearing cockroach genome reveals convergent evolutionary mechanisms linked to viviparity in insects and beyond.</title>
        <authorList>
            <person name="Fouks B."/>
            <person name="Harrison M.C."/>
            <person name="Mikhailova A.A."/>
            <person name="Marchal E."/>
            <person name="English S."/>
            <person name="Carruthers M."/>
            <person name="Jennings E.C."/>
            <person name="Chiamaka E.L."/>
            <person name="Frigard R.A."/>
            <person name="Pippel M."/>
            <person name="Attardo G.M."/>
            <person name="Benoit J.B."/>
            <person name="Bornberg-Bauer E."/>
            <person name="Tobe S.S."/>
        </authorList>
    </citation>
    <scope>NUCLEOTIDE SEQUENCE</scope>
    <source>
        <strain evidence="7">Stay&amp;Tobe</strain>
    </source>
</reference>
<accession>A0AAD8A561</accession>
<keyword evidence="3 5" id="KW-0378">Hydrolase</keyword>
<reference evidence="7" key="2">
    <citation type="submission" date="2023-05" db="EMBL/GenBank/DDBJ databases">
        <authorList>
            <person name="Fouks B."/>
        </authorList>
    </citation>
    <scope>NUCLEOTIDE SEQUENCE</scope>
    <source>
        <strain evidence="7">Stay&amp;Tobe</strain>
        <tissue evidence="7">Testes</tissue>
    </source>
</reference>
<dbReference type="InterPro" id="IPR029058">
    <property type="entry name" value="AB_hydrolase_fold"/>
</dbReference>
<dbReference type="PANTHER" id="PTHR43142:SF1">
    <property type="entry name" value="CARBOXYLIC ESTER HYDROLASE"/>
    <property type="match status" value="1"/>
</dbReference>
<gene>
    <name evidence="7" type="ORF">L9F63_015644</name>
</gene>
<sequence length="470" mass="51834">GITTTTPCVKSFRFTQFTRHLFVIVEILPLNSIKTCKNSPLESVLRCEILRTGTLRGHYLSTRKGRDILAFQNIPYAKPPIGELRFRSPQPPEPWNGVLDASKKSRICIQRNIFTFDENVTGDEDCLYLNVFTPRKNGNLDVMVYLHGGGWLAGTASNVGPQFLLDRDLVLVTVNYRLGPLGFLSTGDSVCPGNNGLKDQVAALRWVQDNIAAFGGNPGSVTLFGESAGGASTHYHMLSQASQGLFHKVISESGTALGLWAIAPNGSSKHQAMKVASLLDCPTEPSRALVSCLKRRDASDIIKTDTAFMQWNIDPTLTFKPVLERSVSKDDEIFLSAHPLKLIVNASAVPWMTGITSADGAFVASRVFGKNLIDDMNEKFEFVGPLIMHYDEISKSNQQIVTKKLSDFYLNGGSMNRGTVSQVVNMFTDSWFLSGASEAVKLHVDSDAAPVYYYYFDYRGTYSYSTLYGK</sequence>
<dbReference type="PROSITE" id="PS00122">
    <property type="entry name" value="CARBOXYLESTERASE_B_1"/>
    <property type="match status" value="1"/>
</dbReference>
<evidence type="ECO:0000313" key="7">
    <source>
        <dbReference type="EMBL" id="KAJ9592672.1"/>
    </source>
</evidence>
<protein>
    <recommendedName>
        <fullName evidence="5">Carboxylic ester hydrolase</fullName>
        <ecNumber evidence="5">3.1.1.-</ecNumber>
    </recommendedName>
</protein>
<evidence type="ECO:0000256" key="5">
    <source>
        <dbReference type="RuleBase" id="RU361235"/>
    </source>
</evidence>
<organism evidence="7 8">
    <name type="scientific">Diploptera punctata</name>
    <name type="common">Pacific beetle cockroach</name>
    <dbReference type="NCBI Taxonomy" id="6984"/>
    <lineage>
        <taxon>Eukaryota</taxon>
        <taxon>Metazoa</taxon>
        <taxon>Ecdysozoa</taxon>
        <taxon>Arthropoda</taxon>
        <taxon>Hexapoda</taxon>
        <taxon>Insecta</taxon>
        <taxon>Pterygota</taxon>
        <taxon>Neoptera</taxon>
        <taxon>Polyneoptera</taxon>
        <taxon>Dictyoptera</taxon>
        <taxon>Blattodea</taxon>
        <taxon>Blaberoidea</taxon>
        <taxon>Blaberidae</taxon>
        <taxon>Diplopterinae</taxon>
        <taxon>Diploptera</taxon>
    </lineage>
</organism>
<feature type="non-terminal residue" evidence="7">
    <location>
        <position position="1"/>
    </location>
</feature>
<dbReference type="EMBL" id="JASPKZ010003816">
    <property type="protein sequence ID" value="KAJ9592672.1"/>
    <property type="molecule type" value="Genomic_DNA"/>
</dbReference>
<dbReference type="SUPFAM" id="SSF53474">
    <property type="entry name" value="alpha/beta-Hydrolases"/>
    <property type="match status" value="1"/>
</dbReference>
<dbReference type="AlphaFoldDB" id="A0AAD8A561"/>
<feature type="domain" description="Carboxylesterase type B" evidence="6">
    <location>
        <begin position="51"/>
        <end position="462"/>
    </location>
</feature>
<dbReference type="InterPro" id="IPR019826">
    <property type="entry name" value="Carboxylesterase_B_AS"/>
</dbReference>
<evidence type="ECO:0000256" key="3">
    <source>
        <dbReference type="ARBA" id="ARBA00022801"/>
    </source>
</evidence>
<evidence type="ECO:0000259" key="6">
    <source>
        <dbReference type="Pfam" id="PF00135"/>
    </source>
</evidence>
<dbReference type="PROSITE" id="PS00941">
    <property type="entry name" value="CARBOXYLESTERASE_B_2"/>
    <property type="match status" value="1"/>
</dbReference>
<keyword evidence="2" id="KW-0719">Serine esterase</keyword>
<comment type="caution">
    <text evidence="7">The sequence shown here is derived from an EMBL/GenBank/DDBJ whole genome shotgun (WGS) entry which is preliminary data.</text>
</comment>
<keyword evidence="4" id="KW-0325">Glycoprotein</keyword>
<feature type="non-terminal residue" evidence="7">
    <location>
        <position position="470"/>
    </location>
</feature>
<dbReference type="InterPro" id="IPR002018">
    <property type="entry name" value="CarbesteraseB"/>
</dbReference>